<dbReference type="SUPFAM" id="SSF54928">
    <property type="entry name" value="RNA-binding domain, RBD"/>
    <property type="match status" value="1"/>
</dbReference>
<dbReference type="Gene3D" id="3.30.70.330">
    <property type="match status" value="1"/>
</dbReference>
<protein>
    <submittedName>
        <fullName evidence="4">Nucleotide-binding, alpha-beta plait</fullName>
    </submittedName>
</protein>
<dbReference type="AlphaFoldDB" id="A0A124SGF4"/>
<dbReference type="InterPro" id="IPR012677">
    <property type="entry name" value="Nucleotide-bd_a/b_plait_sf"/>
</dbReference>
<dbReference type="InterPro" id="IPR035979">
    <property type="entry name" value="RBD_domain_sf"/>
</dbReference>
<dbReference type="Gramene" id="KVI06228">
    <property type="protein sequence ID" value="KVI06228"/>
    <property type="gene ID" value="Ccrd_015415"/>
</dbReference>
<evidence type="ECO:0000259" key="3">
    <source>
        <dbReference type="PROSITE" id="PS50102"/>
    </source>
</evidence>
<dbReference type="InterPro" id="IPR048289">
    <property type="entry name" value="RRM2_NsCP33-like"/>
</dbReference>
<feature type="domain" description="RRM" evidence="3">
    <location>
        <begin position="106"/>
        <end position="184"/>
    </location>
</feature>
<dbReference type="PANTHER" id="PTHR48027">
    <property type="entry name" value="HETEROGENEOUS NUCLEAR RIBONUCLEOPROTEIN 87F-RELATED"/>
    <property type="match status" value="1"/>
</dbReference>
<gene>
    <name evidence="4" type="ORF">Ccrd_015415</name>
</gene>
<reference evidence="4 5" key="1">
    <citation type="journal article" date="2016" name="Sci. Rep.">
        <title>The genome sequence of the outbreeding globe artichoke constructed de novo incorporating a phase-aware low-pass sequencing strategy of F1 progeny.</title>
        <authorList>
            <person name="Scaglione D."/>
            <person name="Reyes-Chin-Wo S."/>
            <person name="Acquadro A."/>
            <person name="Froenicke L."/>
            <person name="Portis E."/>
            <person name="Beitel C."/>
            <person name="Tirone M."/>
            <person name="Mauro R."/>
            <person name="Lo Monaco A."/>
            <person name="Mauromicale G."/>
            <person name="Faccioli P."/>
            <person name="Cattivelli L."/>
            <person name="Rieseberg L."/>
            <person name="Michelmore R."/>
            <person name="Lanteri S."/>
        </authorList>
    </citation>
    <scope>NUCLEOTIDE SEQUENCE [LARGE SCALE GENOMIC DNA]</scope>
    <source>
        <strain evidence="4">2C</strain>
    </source>
</reference>
<accession>A0A124SGF4</accession>
<dbReference type="Proteomes" id="UP000243975">
    <property type="component" value="Unassembled WGS sequence"/>
</dbReference>
<organism evidence="4 5">
    <name type="scientific">Cynara cardunculus var. scolymus</name>
    <name type="common">Globe artichoke</name>
    <name type="synonym">Cynara scolymus</name>
    <dbReference type="NCBI Taxonomy" id="59895"/>
    <lineage>
        <taxon>Eukaryota</taxon>
        <taxon>Viridiplantae</taxon>
        <taxon>Streptophyta</taxon>
        <taxon>Embryophyta</taxon>
        <taxon>Tracheophyta</taxon>
        <taxon>Spermatophyta</taxon>
        <taxon>Magnoliopsida</taxon>
        <taxon>eudicotyledons</taxon>
        <taxon>Gunneridae</taxon>
        <taxon>Pentapetalae</taxon>
        <taxon>asterids</taxon>
        <taxon>campanulids</taxon>
        <taxon>Asterales</taxon>
        <taxon>Asteraceae</taxon>
        <taxon>Carduoideae</taxon>
        <taxon>Cardueae</taxon>
        <taxon>Carduinae</taxon>
        <taxon>Cynara</taxon>
    </lineage>
</organism>
<evidence type="ECO:0000256" key="2">
    <source>
        <dbReference type="PROSITE-ProRule" id="PRU00176"/>
    </source>
</evidence>
<dbReference type="PROSITE" id="PS50102">
    <property type="entry name" value="RRM"/>
    <property type="match status" value="1"/>
</dbReference>
<keyword evidence="5" id="KW-1185">Reference proteome</keyword>
<evidence type="ECO:0000256" key="1">
    <source>
        <dbReference type="ARBA" id="ARBA00022884"/>
    </source>
</evidence>
<dbReference type="STRING" id="59895.A0A124SGF4"/>
<dbReference type="GO" id="GO:0003723">
    <property type="term" value="F:RNA binding"/>
    <property type="evidence" value="ECO:0007669"/>
    <property type="project" value="UniProtKB-UniRule"/>
</dbReference>
<dbReference type="InterPro" id="IPR052462">
    <property type="entry name" value="SLIRP/GR-RBP-like"/>
</dbReference>
<evidence type="ECO:0000313" key="5">
    <source>
        <dbReference type="Proteomes" id="UP000243975"/>
    </source>
</evidence>
<dbReference type="InterPro" id="IPR000504">
    <property type="entry name" value="RRM_dom"/>
</dbReference>
<comment type="caution">
    <text evidence="4">The sequence shown here is derived from an EMBL/GenBank/DDBJ whole genome shotgun (WGS) entry which is preliminary data.</text>
</comment>
<name>A0A124SGF4_CYNCS</name>
<dbReference type="EMBL" id="LEKV01001843">
    <property type="protein sequence ID" value="KVI06228.1"/>
    <property type="molecule type" value="Genomic_DNA"/>
</dbReference>
<dbReference type="SMART" id="SM00360">
    <property type="entry name" value="RRM"/>
    <property type="match status" value="1"/>
</dbReference>
<sequence>MFQGKETIERSRVKEFTWVLEEESHARSRDCSTNAIERRRKGVCNQATISVRKNNHTRGLRIREVGSNTSICSAKMTTGFVHSARRVITASSSSYWRSFSSPPSNNKLFVAGLSWSVDEKSLKEAFSTFGEVSEVRIMYDKDSGRSRGFGFVNFSKEDEASSAKDSMDGKAFLGRPLRVCFALDKVHREPVSPRQNNHGTTFIRSR</sequence>
<dbReference type="CDD" id="cd21608">
    <property type="entry name" value="RRM2_NsCP33_like"/>
    <property type="match status" value="1"/>
</dbReference>
<evidence type="ECO:0000313" key="4">
    <source>
        <dbReference type="EMBL" id="KVI06228.1"/>
    </source>
</evidence>
<dbReference type="Pfam" id="PF00076">
    <property type="entry name" value="RRM_1"/>
    <property type="match status" value="1"/>
</dbReference>
<proteinExistence type="predicted"/>
<keyword evidence="1 2" id="KW-0694">RNA-binding</keyword>